<evidence type="ECO:0000313" key="1">
    <source>
        <dbReference type="EMBL" id="HIR60038.1"/>
    </source>
</evidence>
<reference evidence="1" key="1">
    <citation type="submission" date="2020-10" db="EMBL/GenBank/DDBJ databases">
        <authorList>
            <person name="Gilroy R."/>
        </authorList>
    </citation>
    <scope>NUCLEOTIDE SEQUENCE</scope>
    <source>
        <strain evidence="1">CHK189-12415</strain>
    </source>
</reference>
<comment type="caution">
    <text evidence="1">The sequence shown here is derived from an EMBL/GenBank/DDBJ whole genome shotgun (WGS) entry which is preliminary data.</text>
</comment>
<dbReference type="InterPro" id="IPR016024">
    <property type="entry name" value="ARM-type_fold"/>
</dbReference>
<protein>
    <submittedName>
        <fullName evidence="1">HEAT repeat domain-containing protein</fullName>
    </submittedName>
</protein>
<sequence length="113" mass="13033">MGLFAKDPEKEIERLRRACDERDEKYIDKCLKRGKESLIQTVRVLGEEQMDSYMPRLIELLSSGDADKRKAAAYALGEMRYSSAVTFLTKRLEEEEDPAVIDEIRKGIAKYRG</sequence>
<name>A0A9D1J423_9FIRM</name>
<reference evidence="1" key="2">
    <citation type="journal article" date="2021" name="PeerJ">
        <title>Extensive microbial diversity within the chicken gut microbiome revealed by metagenomics and culture.</title>
        <authorList>
            <person name="Gilroy R."/>
            <person name="Ravi A."/>
            <person name="Getino M."/>
            <person name="Pursley I."/>
            <person name="Horton D.L."/>
            <person name="Alikhan N.F."/>
            <person name="Baker D."/>
            <person name="Gharbi K."/>
            <person name="Hall N."/>
            <person name="Watson M."/>
            <person name="Adriaenssens E.M."/>
            <person name="Foster-Nyarko E."/>
            <person name="Jarju S."/>
            <person name="Secka A."/>
            <person name="Antonio M."/>
            <person name="Oren A."/>
            <person name="Chaudhuri R.R."/>
            <person name="La Ragione R."/>
            <person name="Hildebrand F."/>
            <person name="Pallen M.J."/>
        </authorList>
    </citation>
    <scope>NUCLEOTIDE SEQUENCE</scope>
    <source>
        <strain evidence="1">CHK189-12415</strain>
    </source>
</reference>
<dbReference type="Gene3D" id="1.25.10.10">
    <property type="entry name" value="Leucine-rich Repeat Variant"/>
    <property type="match status" value="1"/>
</dbReference>
<dbReference type="EMBL" id="DVHA01000015">
    <property type="protein sequence ID" value="HIR60038.1"/>
    <property type="molecule type" value="Genomic_DNA"/>
</dbReference>
<accession>A0A9D1J423</accession>
<gene>
    <name evidence="1" type="ORF">IAB37_00455</name>
</gene>
<dbReference type="Pfam" id="PF13646">
    <property type="entry name" value="HEAT_2"/>
    <property type="match status" value="1"/>
</dbReference>
<dbReference type="AlphaFoldDB" id="A0A9D1J423"/>
<proteinExistence type="predicted"/>
<organism evidence="1 2">
    <name type="scientific">Candidatus Faecivivens stercoravium</name>
    <dbReference type="NCBI Taxonomy" id="2840803"/>
    <lineage>
        <taxon>Bacteria</taxon>
        <taxon>Bacillati</taxon>
        <taxon>Bacillota</taxon>
        <taxon>Clostridia</taxon>
        <taxon>Eubacteriales</taxon>
        <taxon>Oscillospiraceae</taxon>
        <taxon>Oscillospiraceae incertae sedis</taxon>
        <taxon>Candidatus Faecivivens</taxon>
    </lineage>
</organism>
<dbReference type="SUPFAM" id="SSF48371">
    <property type="entry name" value="ARM repeat"/>
    <property type="match status" value="1"/>
</dbReference>
<dbReference type="InterPro" id="IPR011989">
    <property type="entry name" value="ARM-like"/>
</dbReference>
<evidence type="ECO:0000313" key="2">
    <source>
        <dbReference type="Proteomes" id="UP000824241"/>
    </source>
</evidence>
<dbReference type="Proteomes" id="UP000824241">
    <property type="component" value="Unassembled WGS sequence"/>
</dbReference>